<dbReference type="PANTHER" id="PTHR12526:SF637">
    <property type="entry name" value="GLYCOSYLTRANSFERASE EPSF-RELATED"/>
    <property type="match status" value="1"/>
</dbReference>
<dbReference type="InterPro" id="IPR028098">
    <property type="entry name" value="Glyco_trans_4-like_N"/>
</dbReference>
<dbReference type="Pfam" id="PF13439">
    <property type="entry name" value="Glyco_transf_4"/>
    <property type="match status" value="1"/>
</dbReference>
<keyword evidence="3" id="KW-0808">Transferase</keyword>
<dbReference type="SUPFAM" id="SSF53756">
    <property type="entry name" value="UDP-Glycosyltransferase/glycogen phosphorylase"/>
    <property type="match status" value="1"/>
</dbReference>
<evidence type="ECO:0000313" key="4">
    <source>
        <dbReference type="Proteomes" id="UP000292302"/>
    </source>
</evidence>
<comment type="caution">
    <text evidence="3">The sequence shown here is derived from an EMBL/GenBank/DDBJ whole genome shotgun (WGS) entry which is preliminary data.</text>
</comment>
<feature type="domain" description="Glycosyltransferase subfamily 4-like N-terminal" evidence="2">
    <location>
        <begin position="23"/>
        <end position="176"/>
    </location>
</feature>
<dbReference type="Proteomes" id="UP000292302">
    <property type="component" value="Unassembled WGS sequence"/>
</dbReference>
<feature type="domain" description="Glycosyl transferase family 1" evidence="1">
    <location>
        <begin position="188"/>
        <end position="349"/>
    </location>
</feature>
<sequence>MTRRFKVLQLQNRYNVSAADLAEQIVKSLPAERYDVTTAFLRGRPKDGEPHSCAARSVYFEFSQAATKGLRLRVLWALYKHCREQRYDAVVAHRFKPINLLMLLNLCLKIPACIGVLHGLGEFDRGYRQWIMRRLLTDAWRFVGVSRAVREDLLASRCNLTQDNTLQINNAIDIDRAESLQLERGVARERLRLGSGDTVIGTIGRLVPVKGHIFLLQAFARLKDDFPQARLVIIGDGRCRAELEACIRQHQLQERVCLPGTLDDALQYVQAFDAFVMPSLSEGLPLALLEGMSGRLPVLGSSIDSLRPILQDCGGRIFEPADVPTLAQQLRTLLELSAEAREAEGRQAYSYLRQAHAIEDFRRQYLGLLDTLLVR</sequence>
<name>A0A4Q9QTA2_9GAMM</name>
<dbReference type="CDD" id="cd03801">
    <property type="entry name" value="GT4_PimA-like"/>
    <property type="match status" value="1"/>
</dbReference>
<accession>A0A4Q9QTA2</accession>
<dbReference type="EMBL" id="QJUI01000001">
    <property type="protein sequence ID" value="TBU83972.1"/>
    <property type="molecule type" value="Genomic_DNA"/>
</dbReference>
<dbReference type="OrthoDB" id="6713459at2"/>
<organism evidence="3 4">
    <name type="scientific">Phytopseudomonas daroniae</name>
    <dbReference type="NCBI Taxonomy" id="2487519"/>
    <lineage>
        <taxon>Bacteria</taxon>
        <taxon>Pseudomonadati</taxon>
        <taxon>Pseudomonadota</taxon>
        <taxon>Gammaproteobacteria</taxon>
        <taxon>Pseudomonadales</taxon>
        <taxon>Pseudomonadaceae</taxon>
        <taxon>Phytopseudomonas</taxon>
    </lineage>
</organism>
<dbReference type="AlphaFoldDB" id="A0A4Q9QTA2"/>
<reference evidence="3 4" key="1">
    <citation type="submission" date="2018-06" db="EMBL/GenBank/DDBJ databases">
        <title>Three novel Pseudomonas species isolated from symptomatic oak.</title>
        <authorList>
            <person name="Bueno-Gonzalez V."/>
            <person name="Brady C."/>
        </authorList>
    </citation>
    <scope>NUCLEOTIDE SEQUENCE [LARGE SCALE GENOMIC DNA]</scope>
    <source>
        <strain evidence="3 4">P9A</strain>
    </source>
</reference>
<evidence type="ECO:0000259" key="1">
    <source>
        <dbReference type="Pfam" id="PF00534"/>
    </source>
</evidence>
<dbReference type="GO" id="GO:0016757">
    <property type="term" value="F:glycosyltransferase activity"/>
    <property type="evidence" value="ECO:0007669"/>
    <property type="project" value="InterPro"/>
</dbReference>
<protein>
    <submittedName>
        <fullName evidence="3">Glycosyltransferase</fullName>
    </submittedName>
</protein>
<dbReference type="RefSeq" id="WP_131178157.1">
    <property type="nucleotide sequence ID" value="NZ_QJUI01000001.1"/>
</dbReference>
<dbReference type="PANTHER" id="PTHR12526">
    <property type="entry name" value="GLYCOSYLTRANSFERASE"/>
    <property type="match status" value="1"/>
</dbReference>
<dbReference type="GO" id="GO:1901135">
    <property type="term" value="P:carbohydrate derivative metabolic process"/>
    <property type="evidence" value="ECO:0007669"/>
    <property type="project" value="UniProtKB-ARBA"/>
</dbReference>
<dbReference type="InterPro" id="IPR001296">
    <property type="entry name" value="Glyco_trans_1"/>
</dbReference>
<dbReference type="Gene3D" id="3.40.50.2000">
    <property type="entry name" value="Glycogen Phosphorylase B"/>
    <property type="match status" value="2"/>
</dbReference>
<proteinExistence type="predicted"/>
<evidence type="ECO:0000259" key="2">
    <source>
        <dbReference type="Pfam" id="PF13439"/>
    </source>
</evidence>
<evidence type="ECO:0000313" key="3">
    <source>
        <dbReference type="EMBL" id="TBU83972.1"/>
    </source>
</evidence>
<keyword evidence="4" id="KW-1185">Reference proteome</keyword>
<gene>
    <name evidence="3" type="ORF">DNK06_00840</name>
</gene>
<dbReference type="Pfam" id="PF00534">
    <property type="entry name" value="Glycos_transf_1"/>
    <property type="match status" value="1"/>
</dbReference>